<dbReference type="EMBL" id="LVYI01000003">
    <property type="protein sequence ID" value="OAP62449.1"/>
    <property type="molecule type" value="Genomic_DNA"/>
</dbReference>
<evidence type="ECO:0000313" key="4">
    <source>
        <dbReference type="Proteomes" id="UP000078343"/>
    </source>
</evidence>
<dbReference type="OrthoDB" id="2119945at2759"/>
<accession>A0A178ZRJ8</accession>
<sequence>MGDSSSPDQPQGSHHSHYRLRVTAGPSYDSATHKTVPVNSSETLTFETPSIILSVCVRIRHFTGFPPSSPITAEKYFSSDLHKSDQYSISFSFVPKQDIPGEELVFGNDFDRPIRDRLPPGFNQAFRIVKWWIDPGLDGDVYADRPYLYGPALSSWNILRICDEVIPKDQLPPPAPLSDDENNEEDEQKFEEDEQKFEEDEQKFEEDEQKFEEDEQKFEEDEQKFEEDEKHAWKIPEEHARNFHDAIVEEGGEGTGLTLRSEANIPADPPGRQKHFLNRSNLSSFIFERGRLYQSDFGNPYLDFNDFSLKLPGFTLNVIQYVDSKTHELRYTLKNKRSGEVYGVVVFTLLFGEELRQAAREYGSDNQDRVEGDEGHDHDREREDIPSDEDDID</sequence>
<dbReference type="AlphaFoldDB" id="A0A178ZRJ8"/>
<proteinExistence type="predicted"/>
<gene>
    <name evidence="3" type="ORF">AYL99_04652</name>
</gene>
<dbReference type="RefSeq" id="XP_018695816.1">
    <property type="nucleotide sequence ID" value="XM_018836166.1"/>
</dbReference>
<organism evidence="3 4">
    <name type="scientific">Fonsecaea erecta</name>
    <dbReference type="NCBI Taxonomy" id="1367422"/>
    <lineage>
        <taxon>Eukaryota</taxon>
        <taxon>Fungi</taxon>
        <taxon>Dikarya</taxon>
        <taxon>Ascomycota</taxon>
        <taxon>Pezizomycotina</taxon>
        <taxon>Eurotiomycetes</taxon>
        <taxon>Chaetothyriomycetidae</taxon>
        <taxon>Chaetothyriales</taxon>
        <taxon>Herpotrichiellaceae</taxon>
        <taxon>Fonsecaea</taxon>
    </lineage>
</organism>
<dbReference type="InterPro" id="IPR013897">
    <property type="entry name" value="Duc1"/>
</dbReference>
<dbReference type="Proteomes" id="UP000078343">
    <property type="component" value="Unassembled WGS sequence"/>
</dbReference>
<feature type="domain" description="Domain of unknown function at the cortex 1" evidence="2">
    <location>
        <begin position="19"/>
        <end position="349"/>
    </location>
</feature>
<comment type="caution">
    <text evidence="3">The sequence shown here is derived from an EMBL/GenBank/DDBJ whole genome shotgun (WGS) entry which is preliminary data.</text>
</comment>
<evidence type="ECO:0000313" key="3">
    <source>
        <dbReference type="EMBL" id="OAP62449.1"/>
    </source>
</evidence>
<dbReference type="Pfam" id="PF08588">
    <property type="entry name" value="Duc1"/>
    <property type="match status" value="1"/>
</dbReference>
<feature type="compositionally biased region" description="Acidic residues" evidence="1">
    <location>
        <begin position="178"/>
        <end position="226"/>
    </location>
</feature>
<dbReference type="PANTHER" id="PTHR34826:SF2">
    <property type="entry name" value="UPF0590 PROTEIN C409.17C"/>
    <property type="match status" value="1"/>
</dbReference>
<keyword evidence="4" id="KW-1185">Reference proteome</keyword>
<protein>
    <recommendedName>
        <fullName evidence="2">Domain of unknown function at the cortex 1 domain-containing protein</fullName>
    </recommendedName>
</protein>
<feature type="region of interest" description="Disordered" evidence="1">
    <location>
        <begin position="169"/>
        <end position="236"/>
    </location>
</feature>
<dbReference type="STRING" id="1367422.A0A178ZRJ8"/>
<feature type="region of interest" description="Disordered" evidence="1">
    <location>
        <begin position="361"/>
        <end position="393"/>
    </location>
</feature>
<evidence type="ECO:0000256" key="1">
    <source>
        <dbReference type="SAM" id="MobiDB-lite"/>
    </source>
</evidence>
<dbReference type="PANTHER" id="PTHR34826">
    <property type="entry name" value="UPF0590 PROTEIN C409.17C"/>
    <property type="match status" value="1"/>
</dbReference>
<name>A0A178ZRJ8_9EURO</name>
<evidence type="ECO:0000259" key="2">
    <source>
        <dbReference type="Pfam" id="PF08588"/>
    </source>
</evidence>
<feature type="compositionally biased region" description="Basic and acidic residues" evidence="1">
    <location>
        <begin position="227"/>
        <end position="236"/>
    </location>
</feature>
<reference evidence="3 4" key="1">
    <citation type="submission" date="2016-04" db="EMBL/GenBank/DDBJ databases">
        <title>Draft genome of Fonsecaea erecta CBS 125763.</title>
        <authorList>
            <person name="Weiss V.A."/>
            <person name="Vicente V.A."/>
            <person name="Raittz R.T."/>
            <person name="Moreno L.F."/>
            <person name="De Souza E.M."/>
            <person name="Pedrosa F.O."/>
            <person name="Steffens M.B."/>
            <person name="Faoro H."/>
            <person name="Tadra-Sfeir M.Z."/>
            <person name="Najafzadeh M.J."/>
            <person name="Felipe M.S."/>
            <person name="Teixeira M."/>
            <person name="Sun J."/>
            <person name="Xi L."/>
            <person name="Gomes R."/>
            <person name="De Azevedo C.M."/>
            <person name="Salgado C.G."/>
            <person name="Da Silva M.B."/>
            <person name="Nascimento M.F."/>
            <person name="Queiroz-Telles F."/>
            <person name="Attili D.S."/>
            <person name="Gorbushina A."/>
        </authorList>
    </citation>
    <scope>NUCLEOTIDE SEQUENCE [LARGE SCALE GENOMIC DNA]</scope>
    <source>
        <strain evidence="3 4">CBS 125763</strain>
    </source>
</reference>
<feature type="compositionally biased region" description="Basic and acidic residues" evidence="1">
    <location>
        <begin position="361"/>
        <end position="385"/>
    </location>
</feature>
<dbReference type="GeneID" id="30008821"/>